<dbReference type="InterPro" id="IPR004154">
    <property type="entry name" value="Anticodon-bd"/>
</dbReference>
<dbReference type="AlphaFoldDB" id="A0A2H0UFV2"/>
<evidence type="ECO:0000313" key="3">
    <source>
        <dbReference type="EMBL" id="PIR85279.1"/>
    </source>
</evidence>
<dbReference type="EMBL" id="PFBH01000009">
    <property type="protein sequence ID" value="PIR85279.1"/>
    <property type="molecule type" value="Genomic_DNA"/>
</dbReference>
<dbReference type="Pfam" id="PF03129">
    <property type="entry name" value="HGTP_anticodon"/>
    <property type="match status" value="1"/>
</dbReference>
<feature type="domain" description="Anticodon-binding" evidence="2">
    <location>
        <begin position="279"/>
        <end position="364"/>
    </location>
</feature>
<dbReference type="Gene3D" id="3.40.50.800">
    <property type="entry name" value="Anticodon-binding domain"/>
    <property type="match status" value="1"/>
</dbReference>
<name>A0A2H0UFV2_9BACT</name>
<dbReference type="Proteomes" id="UP000229315">
    <property type="component" value="Unassembled WGS sequence"/>
</dbReference>
<sequence length="370" mass="40248">MRSIERGVQHESLEAVVGSIASAYGFVDTPVALSNKTPQQQTPTDTDKTTSDIAVLADTLIAAKEVTQSWGISRHGTSSTVVFAITSPKHAIAQAFVVKASLAVVESAGFSDATVLISSIGDQESRRRFNRELGNFFKKNAKAIPEHIVDTAQKSPEDAMKLLVDEEHELVDSLPRSIDFLSESSRKIMLETISLFESLNITYELAPRLDATAGVHNEILFAIEASDKKGERVRLAMGGRFDEYTKKKGDATEIVGMGVSVPEKIDSRIARSSVDTPACFVVHIGEAAKIKAFGLLDSLLRSRIALGQAILASTMQEQMELAKSSGAKYVSVIGHREALDDTVILRNLTTQIQEVIPIQKLPARMSRVRV</sequence>
<evidence type="ECO:0000313" key="4">
    <source>
        <dbReference type="Proteomes" id="UP000229315"/>
    </source>
</evidence>
<protein>
    <recommendedName>
        <fullName evidence="2">Anticodon-binding domain-containing protein</fullName>
    </recommendedName>
</protein>
<dbReference type="GO" id="GO:0004812">
    <property type="term" value="F:aminoacyl-tRNA ligase activity"/>
    <property type="evidence" value="ECO:0007669"/>
    <property type="project" value="UniProtKB-KW"/>
</dbReference>
<keyword evidence="1" id="KW-0436">Ligase</keyword>
<dbReference type="GO" id="GO:0006418">
    <property type="term" value="P:tRNA aminoacylation for protein translation"/>
    <property type="evidence" value="ECO:0007669"/>
    <property type="project" value="UniProtKB-ARBA"/>
</dbReference>
<dbReference type="Gene3D" id="3.30.930.10">
    <property type="entry name" value="Bira Bifunctional Protein, Domain 2"/>
    <property type="match status" value="1"/>
</dbReference>
<organism evidence="3 4">
    <name type="scientific">Candidatus Kaiserbacteria bacterium CG10_big_fil_rev_8_21_14_0_10_45_20</name>
    <dbReference type="NCBI Taxonomy" id="1974607"/>
    <lineage>
        <taxon>Bacteria</taxon>
        <taxon>Candidatus Kaiseribacteriota</taxon>
    </lineage>
</organism>
<dbReference type="InterPro" id="IPR045864">
    <property type="entry name" value="aa-tRNA-synth_II/BPL/LPL"/>
</dbReference>
<keyword evidence="1" id="KW-0030">Aminoacyl-tRNA synthetase</keyword>
<evidence type="ECO:0000256" key="1">
    <source>
        <dbReference type="ARBA" id="ARBA00023146"/>
    </source>
</evidence>
<reference evidence="4" key="1">
    <citation type="submission" date="2017-09" db="EMBL/GenBank/DDBJ databases">
        <title>Depth-based differentiation of microbial function through sediment-hosted aquifers and enrichment of novel symbionts in the deep terrestrial subsurface.</title>
        <authorList>
            <person name="Probst A.J."/>
            <person name="Ladd B."/>
            <person name="Jarett J.K."/>
            <person name="Geller-Mcgrath D.E."/>
            <person name="Sieber C.M.K."/>
            <person name="Emerson J.B."/>
            <person name="Anantharaman K."/>
            <person name="Thomas B.C."/>
            <person name="Malmstrom R."/>
            <person name="Stieglmeier M."/>
            <person name="Klingl A."/>
            <person name="Woyke T."/>
            <person name="Ryan C.M."/>
            <person name="Banfield J.F."/>
        </authorList>
    </citation>
    <scope>NUCLEOTIDE SEQUENCE [LARGE SCALE GENOMIC DNA]</scope>
</reference>
<dbReference type="SUPFAM" id="SSF55681">
    <property type="entry name" value="Class II aaRS and biotin synthetases"/>
    <property type="match status" value="1"/>
</dbReference>
<evidence type="ECO:0000259" key="2">
    <source>
        <dbReference type="Pfam" id="PF03129"/>
    </source>
</evidence>
<proteinExistence type="predicted"/>
<dbReference type="SUPFAM" id="SSF52954">
    <property type="entry name" value="Class II aaRS ABD-related"/>
    <property type="match status" value="1"/>
</dbReference>
<accession>A0A2H0UFV2</accession>
<comment type="caution">
    <text evidence="3">The sequence shown here is derived from an EMBL/GenBank/DDBJ whole genome shotgun (WGS) entry which is preliminary data.</text>
</comment>
<dbReference type="InterPro" id="IPR036621">
    <property type="entry name" value="Anticodon-bd_dom_sf"/>
</dbReference>
<gene>
    <name evidence="3" type="ORF">COU15_01555</name>
</gene>